<dbReference type="CDD" id="cd00090">
    <property type="entry name" value="HTH_ARSR"/>
    <property type="match status" value="1"/>
</dbReference>
<feature type="domain" description="HTH marR-type" evidence="1">
    <location>
        <begin position="2"/>
        <end position="141"/>
    </location>
</feature>
<dbReference type="GO" id="GO:0003700">
    <property type="term" value="F:DNA-binding transcription factor activity"/>
    <property type="evidence" value="ECO:0007669"/>
    <property type="project" value="InterPro"/>
</dbReference>
<dbReference type="Proteomes" id="UP000567795">
    <property type="component" value="Unassembled WGS sequence"/>
</dbReference>
<dbReference type="PANTHER" id="PTHR33164">
    <property type="entry name" value="TRANSCRIPTIONAL REGULATOR, MARR FAMILY"/>
    <property type="match status" value="1"/>
</dbReference>
<dbReference type="GO" id="GO:0006950">
    <property type="term" value="P:response to stress"/>
    <property type="evidence" value="ECO:0007669"/>
    <property type="project" value="TreeGrafter"/>
</dbReference>
<dbReference type="InterPro" id="IPR036390">
    <property type="entry name" value="WH_DNA-bd_sf"/>
</dbReference>
<dbReference type="InterPro" id="IPR011991">
    <property type="entry name" value="ArsR-like_HTH"/>
</dbReference>
<reference evidence="2 3" key="1">
    <citation type="submission" date="2020-07" db="EMBL/GenBank/DDBJ databases">
        <title>Sequencing the genomes of 1000 actinobacteria strains.</title>
        <authorList>
            <person name="Klenk H.-P."/>
        </authorList>
    </citation>
    <scope>NUCLEOTIDE SEQUENCE [LARGE SCALE GENOMIC DNA]</scope>
    <source>
        <strain evidence="2 3">DSM 42178</strain>
    </source>
</reference>
<dbReference type="InterPro" id="IPR000835">
    <property type="entry name" value="HTH_MarR-typ"/>
</dbReference>
<dbReference type="PRINTS" id="PR00598">
    <property type="entry name" value="HTHMARR"/>
</dbReference>
<dbReference type="EMBL" id="JACBZD010000002">
    <property type="protein sequence ID" value="NYI07943.1"/>
    <property type="molecule type" value="Genomic_DNA"/>
</dbReference>
<dbReference type="AlphaFoldDB" id="A0A852ZZZ1"/>
<comment type="caution">
    <text evidence="2">The sequence shown here is derived from an EMBL/GenBank/DDBJ whole genome shotgun (WGS) entry which is preliminary data.</text>
</comment>
<gene>
    <name evidence="2" type="ORF">FHU37_004972</name>
</gene>
<dbReference type="SUPFAM" id="SSF46785">
    <property type="entry name" value="Winged helix' DNA-binding domain"/>
    <property type="match status" value="1"/>
</dbReference>
<keyword evidence="2" id="KW-0238">DNA-binding</keyword>
<dbReference type="Pfam" id="PF01047">
    <property type="entry name" value="MarR"/>
    <property type="match status" value="1"/>
</dbReference>
<sequence length="155" mass="17299">MSSEQARLVREISERLRSTTQRAMRMNATAAGVIGVNPTDLQCIQLLQHGPLTAGELARRTGLTTASMTTVIDRLERAGFVARTRDAADRRRVLVELDAERAGSDVAPVFLPVVQAWRELMADYDARDLQLIATFLGRVEQAIEDAIESYREDRE</sequence>
<organism evidence="2 3">
    <name type="scientific">Allostreptomyces psammosilenae</name>
    <dbReference type="NCBI Taxonomy" id="1892865"/>
    <lineage>
        <taxon>Bacteria</taxon>
        <taxon>Bacillati</taxon>
        <taxon>Actinomycetota</taxon>
        <taxon>Actinomycetes</taxon>
        <taxon>Kitasatosporales</taxon>
        <taxon>Streptomycetaceae</taxon>
        <taxon>Allostreptomyces</taxon>
    </lineage>
</organism>
<evidence type="ECO:0000259" key="1">
    <source>
        <dbReference type="PROSITE" id="PS50995"/>
    </source>
</evidence>
<dbReference type="PROSITE" id="PS50995">
    <property type="entry name" value="HTH_MARR_2"/>
    <property type="match status" value="1"/>
</dbReference>
<dbReference type="InterPro" id="IPR039422">
    <property type="entry name" value="MarR/SlyA-like"/>
</dbReference>
<dbReference type="SMART" id="SM00347">
    <property type="entry name" value="HTH_MARR"/>
    <property type="match status" value="1"/>
</dbReference>
<accession>A0A852ZZZ1</accession>
<evidence type="ECO:0000313" key="2">
    <source>
        <dbReference type="EMBL" id="NYI07943.1"/>
    </source>
</evidence>
<dbReference type="PANTHER" id="PTHR33164:SF106">
    <property type="entry name" value="TRANSCRIPTIONAL REGULATORY PROTEIN"/>
    <property type="match status" value="1"/>
</dbReference>
<proteinExistence type="predicted"/>
<evidence type="ECO:0000313" key="3">
    <source>
        <dbReference type="Proteomes" id="UP000567795"/>
    </source>
</evidence>
<name>A0A852ZZZ1_9ACTN</name>
<dbReference type="InterPro" id="IPR036388">
    <property type="entry name" value="WH-like_DNA-bd_sf"/>
</dbReference>
<protein>
    <submittedName>
        <fullName evidence="2">DNA-binding MarR family transcriptional regulator</fullName>
    </submittedName>
</protein>
<keyword evidence="3" id="KW-1185">Reference proteome</keyword>
<dbReference type="GO" id="GO:0003677">
    <property type="term" value="F:DNA binding"/>
    <property type="evidence" value="ECO:0007669"/>
    <property type="project" value="UniProtKB-KW"/>
</dbReference>
<dbReference type="Gene3D" id="1.10.10.10">
    <property type="entry name" value="Winged helix-like DNA-binding domain superfamily/Winged helix DNA-binding domain"/>
    <property type="match status" value="1"/>
</dbReference>
<dbReference type="RefSeq" id="WP_312892840.1">
    <property type="nucleotide sequence ID" value="NZ_JACBZD010000002.1"/>
</dbReference>